<feature type="transmembrane region" description="Helical" evidence="2">
    <location>
        <begin position="46"/>
        <end position="68"/>
    </location>
</feature>
<keyword evidence="2" id="KW-0472">Membrane</keyword>
<dbReference type="Pfam" id="PF20712">
    <property type="entry name" value="CyanoTRADDas_TM"/>
    <property type="match status" value="1"/>
</dbReference>
<feature type="compositionally biased region" description="Low complexity" evidence="1">
    <location>
        <begin position="247"/>
        <end position="259"/>
    </location>
</feature>
<feature type="transmembrane region" description="Helical" evidence="2">
    <location>
        <begin position="15"/>
        <end position="34"/>
    </location>
</feature>
<organism evidence="4">
    <name type="scientific">Streptomyces sp. R33</name>
    <dbReference type="NCBI Taxonomy" id="3238629"/>
    <lineage>
        <taxon>Bacteria</taxon>
        <taxon>Bacillati</taxon>
        <taxon>Actinomycetota</taxon>
        <taxon>Actinomycetes</taxon>
        <taxon>Kitasatosporales</taxon>
        <taxon>Streptomycetaceae</taxon>
        <taxon>Streptomyces</taxon>
    </lineage>
</organism>
<feature type="domain" description="Cyanobacterial TRADD-N associated 2 transmembrane" evidence="3">
    <location>
        <begin position="125"/>
        <end position="193"/>
    </location>
</feature>
<evidence type="ECO:0000256" key="1">
    <source>
        <dbReference type="SAM" id="MobiDB-lite"/>
    </source>
</evidence>
<accession>A0AB39YGR2</accession>
<name>A0AB39YGR2_9ACTN</name>
<keyword evidence="2" id="KW-0812">Transmembrane</keyword>
<dbReference type="AlphaFoldDB" id="A0AB39YGR2"/>
<dbReference type="RefSeq" id="WP_369780650.1">
    <property type="nucleotide sequence ID" value="NZ_CP165728.1"/>
</dbReference>
<evidence type="ECO:0000313" key="4">
    <source>
        <dbReference type="EMBL" id="XDV69465.1"/>
    </source>
</evidence>
<gene>
    <name evidence="4" type="ORF">AB5J51_41855</name>
</gene>
<sequence length="267" mass="30145">MSTVRGHYRRPPGKAGPASALALGTTIALLFFNHDAKDKTAMAPPWWVWLALAVTLAVTAAAVSYYFWTRIQRERADLKAVEDEAERHREADAQRLSQLKVVTPLATLLELNQTQIDEYHRIATDQADRSFRSSQRAMAIGLLVIIGCCAAGLYFQNAQVKVFVGSIAAVAAGLSAFLNRTYLQMYGQTLSQLNRYFEQPVLTGYYLTAERLAQDLKDDPESEMRRRIIDQVLLASARMNAPTDTDPPQIEEPQIQPQPRRIRRRRR</sequence>
<protein>
    <recommendedName>
        <fullName evidence="3">Cyanobacterial TRADD-N associated 2 transmembrane domain-containing protein</fullName>
    </recommendedName>
</protein>
<evidence type="ECO:0000259" key="3">
    <source>
        <dbReference type="Pfam" id="PF20712"/>
    </source>
</evidence>
<geneLocation type="plasmid" evidence="4">
    <name>unnamed1</name>
</geneLocation>
<reference evidence="4" key="1">
    <citation type="submission" date="2024-08" db="EMBL/GenBank/DDBJ databases">
        <authorList>
            <person name="Yu S.T."/>
        </authorList>
    </citation>
    <scope>NUCLEOTIDE SEQUENCE</scope>
    <source>
        <strain evidence="4">R33</strain>
        <plasmid evidence="4">unnamed1</plasmid>
    </source>
</reference>
<proteinExistence type="predicted"/>
<keyword evidence="4" id="KW-0614">Plasmid</keyword>
<dbReference type="EMBL" id="CP165728">
    <property type="protein sequence ID" value="XDV69465.1"/>
    <property type="molecule type" value="Genomic_DNA"/>
</dbReference>
<keyword evidence="2" id="KW-1133">Transmembrane helix</keyword>
<evidence type="ECO:0000256" key="2">
    <source>
        <dbReference type="SAM" id="Phobius"/>
    </source>
</evidence>
<feature type="region of interest" description="Disordered" evidence="1">
    <location>
        <begin position="240"/>
        <end position="267"/>
    </location>
</feature>
<feature type="transmembrane region" description="Helical" evidence="2">
    <location>
        <begin position="162"/>
        <end position="183"/>
    </location>
</feature>
<dbReference type="InterPro" id="IPR048567">
    <property type="entry name" value="CyanoTRADDas_TM"/>
</dbReference>
<feature type="transmembrane region" description="Helical" evidence="2">
    <location>
        <begin position="137"/>
        <end position="156"/>
    </location>
</feature>